<organism evidence="18 19">
    <name type="scientific">Glaciecola petra</name>
    <dbReference type="NCBI Taxonomy" id="3075602"/>
    <lineage>
        <taxon>Bacteria</taxon>
        <taxon>Pseudomonadati</taxon>
        <taxon>Pseudomonadota</taxon>
        <taxon>Gammaproteobacteria</taxon>
        <taxon>Alteromonadales</taxon>
        <taxon>Alteromonadaceae</taxon>
        <taxon>Glaciecola</taxon>
    </lineage>
</organism>
<keyword evidence="12 16" id="KW-0406">Ion transport</keyword>
<dbReference type="EC" id="7.2.4.2" evidence="16"/>
<gene>
    <name evidence="16" type="primary">oadG</name>
    <name evidence="18" type="ORF">RM552_03170</name>
</gene>
<evidence type="ECO:0000256" key="9">
    <source>
        <dbReference type="ARBA" id="ARBA00022967"/>
    </source>
</evidence>
<keyword evidence="9 16" id="KW-1278">Translocase</keyword>
<dbReference type="RefSeq" id="WP_311367338.1">
    <property type="nucleotide sequence ID" value="NZ_JAVRHX010000001.1"/>
</dbReference>
<evidence type="ECO:0000256" key="13">
    <source>
        <dbReference type="ARBA" id="ARBA00023136"/>
    </source>
</evidence>
<comment type="similarity">
    <text evidence="4 16 17">Belongs to the OadG family.</text>
</comment>
<keyword evidence="8 16" id="KW-0812">Transmembrane</keyword>
<evidence type="ECO:0000256" key="12">
    <source>
        <dbReference type="ARBA" id="ARBA00023065"/>
    </source>
</evidence>
<dbReference type="EMBL" id="JAVRHX010000001">
    <property type="protein sequence ID" value="MDT0593843.1"/>
    <property type="molecule type" value="Genomic_DNA"/>
</dbReference>
<evidence type="ECO:0000256" key="17">
    <source>
        <dbReference type="RuleBase" id="RU004278"/>
    </source>
</evidence>
<evidence type="ECO:0000256" key="2">
    <source>
        <dbReference type="ARBA" id="ARBA00003002"/>
    </source>
</evidence>
<dbReference type="NCBIfam" id="TIGR01195">
    <property type="entry name" value="oadG_fam"/>
    <property type="match status" value="1"/>
</dbReference>
<evidence type="ECO:0000256" key="8">
    <source>
        <dbReference type="ARBA" id="ARBA00022692"/>
    </source>
</evidence>
<comment type="subunit">
    <text evidence="5 16">Heterotrimer of an alpha, a beta and a gamma subunit.</text>
</comment>
<sequence length="86" mass="9235">MTEQLLEAGVLLAVGMCVVFAFLTMLIGGIHSIAWFASKFPDESLATNAHKTTYKNNNTNQTPTTVDPIIAAAITGAIHAHRSHKN</sequence>
<evidence type="ECO:0000256" key="1">
    <source>
        <dbReference type="ARBA" id="ARBA00001959"/>
    </source>
</evidence>
<keyword evidence="10 16" id="KW-1133">Transmembrane helix</keyword>
<dbReference type="InterPro" id="IPR023424">
    <property type="entry name" value="OadG"/>
</dbReference>
<keyword evidence="6 16" id="KW-0813">Transport</keyword>
<keyword evidence="13 16" id="KW-0472">Membrane</keyword>
<name>A0ABU2ZP65_9ALTE</name>
<keyword evidence="19" id="KW-1185">Reference proteome</keyword>
<evidence type="ECO:0000256" key="10">
    <source>
        <dbReference type="ARBA" id="ARBA00022989"/>
    </source>
</evidence>
<reference evidence="18 19" key="1">
    <citation type="submission" date="2023-09" db="EMBL/GenBank/DDBJ databases">
        <authorList>
            <person name="Rey-Velasco X."/>
        </authorList>
    </citation>
    <scope>NUCLEOTIDE SEQUENCE [LARGE SCALE GENOMIC DNA]</scope>
    <source>
        <strain evidence="18 19">P117</strain>
    </source>
</reference>
<proteinExistence type="inferred from homology"/>
<evidence type="ECO:0000256" key="16">
    <source>
        <dbReference type="HAMAP-Rule" id="MF_00404"/>
    </source>
</evidence>
<evidence type="ECO:0000256" key="7">
    <source>
        <dbReference type="ARBA" id="ARBA00022475"/>
    </source>
</evidence>
<evidence type="ECO:0000256" key="5">
    <source>
        <dbReference type="ARBA" id="ARBA00011869"/>
    </source>
</evidence>
<accession>A0ABU2ZP65</accession>
<keyword evidence="7 16" id="KW-1003">Cell membrane</keyword>
<keyword evidence="11 16" id="KW-0915">Sodium</keyword>
<feature type="transmembrane region" description="Helical" evidence="16 17">
    <location>
        <begin position="12"/>
        <end position="37"/>
    </location>
</feature>
<evidence type="ECO:0000256" key="3">
    <source>
        <dbReference type="ARBA" id="ARBA00004162"/>
    </source>
</evidence>
<dbReference type="InterPro" id="IPR005899">
    <property type="entry name" value="Na_pump_deCOase"/>
</dbReference>
<dbReference type="HAMAP" id="MF_00404">
    <property type="entry name" value="OadG"/>
    <property type="match status" value="1"/>
</dbReference>
<comment type="function">
    <text evidence="2 16 17">Catalyzes the decarboxylation of oxaloacetate coupled to Na(+) translocation.</text>
</comment>
<comment type="catalytic activity">
    <reaction evidence="15 16 17">
        <text>oxaloacetate + 2 Na(+)(in) + H(+) = pyruvate + 2 Na(+)(out) + CO2</text>
        <dbReference type="Rhea" id="RHEA:57724"/>
        <dbReference type="ChEBI" id="CHEBI:15361"/>
        <dbReference type="ChEBI" id="CHEBI:15378"/>
        <dbReference type="ChEBI" id="CHEBI:16452"/>
        <dbReference type="ChEBI" id="CHEBI:16526"/>
        <dbReference type="ChEBI" id="CHEBI:29101"/>
        <dbReference type="EC" id="7.2.4.2"/>
    </reaction>
</comment>
<evidence type="ECO:0000256" key="11">
    <source>
        <dbReference type="ARBA" id="ARBA00023053"/>
    </source>
</evidence>
<comment type="caution">
    <text evidence="18">The sequence shown here is derived from an EMBL/GenBank/DDBJ whole genome shotgun (WGS) entry which is preliminary data.</text>
</comment>
<dbReference type="Pfam" id="PF04277">
    <property type="entry name" value="OAD_gamma"/>
    <property type="match status" value="1"/>
</dbReference>
<evidence type="ECO:0000256" key="6">
    <source>
        <dbReference type="ARBA" id="ARBA00022448"/>
    </source>
</evidence>
<evidence type="ECO:0000256" key="4">
    <source>
        <dbReference type="ARBA" id="ARBA00005844"/>
    </source>
</evidence>
<evidence type="ECO:0000313" key="19">
    <source>
        <dbReference type="Proteomes" id="UP001253545"/>
    </source>
</evidence>
<evidence type="ECO:0000256" key="15">
    <source>
        <dbReference type="ARBA" id="ARBA00048176"/>
    </source>
</evidence>
<evidence type="ECO:0000313" key="18">
    <source>
        <dbReference type="EMBL" id="MDT0593843.1"/>
    </source>
</evidence>
<keyword evidence="14 16" id="KW-0739">Sodium transport</keyword>
<evidence type="ECO:0000256" key="14">
    <source>
        <dbReference type="ARBA" id="ARBA00023201"/>
    </source>
</evidence>
<comment type="subcellular location">
    <subcellularLocation>
        <location evidence="3 16 17">Cell membrane</location>
        <topology evidence="3 16 17">Single-pass membrane protein</topology>
    </subcellularLocation>
</comment>
<comment type="cofactor">
    <cofactor evidence="1 16 17">
        <name>Na(+)</name>
        <dbReference type="ChEBI" id="CHEBI:29101"/>
    </cofactor>
</comment>
<protein>
    <recommendedName>
        <fullName evidence="16">Probable oxaloacetate decarboxylase gamma chain</fullName>
        <ecNumber evidence="16">7.2.4.2</ecNumber>
    </recommendedName>
</protein>
<dbReference type="Proteomes" id="UP001253545">
    <property type="component" value="Unassembled WGS sequence"/>
</dbReference>